<evidence type="ECO:0000313" key="1">
    <source>
        <dbReference type="EMBL" id="KAG0689449.1"/>
    </source>
</evidence>
<sequence length="312" mass="35556">MTNQDLSSENINSIADKIHKTYFEKSYSIPNNNNNNNNNDDDSFTIFTTLRYDPSTYNGPLNLIDAINSIPLDASFFYLLQEHIDKIQRAGEYFEFPTKNLTISNLLNHLTNSLLLSNKLNSYRIKISISKSGLYSIDHSVLPKSHILTINVPQYDEFQKIPLNSISSIPAYLQDWEGWNLYLDKVQSQPTPFTSFKTSIRDTYNNARLRFNIIPGDNREVLLQDNNNNVLEGSISSVAFWRQLKDPFNKQLSFKWVTPNLASGCMDGVIRKHLLKSGLIVEGIIPVKELQDGEYVLLMNGLMGVKVAKLIL</sequence>
<dbReference type="EMBL" id="PUHW01000079">
    <property type="protein sequence ID" value="KAG0689449.1"/>
    <property type="molecule type" value="Genomic_DNA"/>
</dbReference>
<dbReference type="InterPro" id="IPR036038">
    <property type="entry name" value="Aminotransferase-like"/>
</dbReference>
<name>A0A9P7BH18_9ASCO</name>
<comment type="caution">
    <text evidence="1">The sequence shown here is derived from an EMBL/GenBank/DDBJ whole genome shotgun (WGS) entry which is preliminary data.</text>
</comment>
<reference evidence="1" key="1">
    <citation type="submission" date="2020-11" db="EMBL/GenBank/DDBJ databases">
        <title>Kefir isolates.</title>
        <authorList>
            <person name="Marcisauskas S."/>
            <person name="Kim Y."/>
            <person name="Blasche S."/>
        </authorList>
    </citation>
    <scope>NUCLEOTIDE SEQUENCE</scope>
    <source>
        <strain evidence="1">Olga-1</strain>
    </source>
</reference>
<dbReference type="AlphaFoldDB" id="A0A9P7BH18"/>
<accession>A0A9P7BH18</accession>
<protein>
    <recommendedName>
        <fullName evidence="3">Aminodeoxychorismate lyase</fullName>
    </recommendedName>
</protein>
<keyword evidence="2" id="KW-1185">Reference proteome</keyword>
<evidence type="ECO:0000313" key="2">
    <source>
        <dbReference type="Proteomes" id="UP000697127"/>
    </source>
</evidence>
<gene>
    <name evidence="1" type="ORF">C6P40_004985</name>
</gene>
<dbReference type="Proteomes" id="UP000697127">
    <property type="component" value="Unassembled WGS sequence"/>
</dbReference>
<dbReference type="InterPro" id="IPR043131">
    <property type="entry name" value="BCAT-like_N"/>
</dbReference>
<dbReference type="GO" id="GO:0003824">
    <property type="term" value="F:catalytic activity"/>
    <property type="evidence" value="ECO:0007669"/>
    <property type="project" value="InterPro"/>
</dbReference>
<dbReference type="Gene3D" id="3.30.470.10">
    <property type="match status" value="1"/>
</dbReference>
<dbReference type="InterPro" id="IPR001544">
    <property type="entry name" value="Aminotrans_IV"/>
</dbReference>
<dbReference type="Gene3D" id="3.20.10.10">
    <property type="entry name" value="D-amino Acid Aminotransferase, subunit A, domain 2"/>
    <property type="match status" value="1"/>
</dbReference>
<organism evidence="1 2">
    <name type="scientific">Pichia californica</name>
    <dbReference type="NCBI Taxonomy" id="460514"/>
    <lineage>
        <taxon>Eukaryota</taxon>
        <taxon>Fungi</taxon>
        <taxon>Dikarya</taxon>
        <taxon>Ascomycota</taxon>
        <taxon>Saccharomycotina</taxon>
        <taxon>Pichiomycetes</taxon>
        <taxon>Pichiales</taxon>
        <taxon>Pichiaceae</taxon>
        <taxon>Pichia</taxon>
    </lineage>
</organism>
<proteinExistence type="predicted"/>
<evidence type="ECO:0008006" key="3">
    <source>
        <dbReference type="Google" id="ProtNLM"/>
    </source>
</evidence>
<dbReference type="SUPFAM" id="SSF56752">
    <property type="entry name" value="D-aminoacid aminotransferase-like PLP-dependent enzymes"/>
    <property type="match status" value="1"/>
</dbReference>
<dbReference type="InterPro" id="IPR043132">
    <property type="entry name" value="BCAT-like_C"/>
</dbReference>
<dbReference type="Pfam" id="PF01063">
    <property type="entry name" value="Aminotran_4"/>
    <property type="match status" value="1"/>
</dbReference>